<sequence>MNGDVELRKSVFGMPLPDYLVGSIKDHSWANLAHSPMIETVFGQAPLRAVFHSIPVMVGMTKWWREELDDELLRCYFGTPDERADPGYISRMKTVIIGNLGSDLPFALDYRESPVDPDVVFLGEVGSWRMIAGSVHDLMCALDPQRLQS</sequence>
<reference evidence="1 2" key="1">
    <citation type="submission" date="2020-01" db="EMBL/GenBank/DDBJ databases">
        <title>Insect and environment-associated Actinomycetes.</title>
        <authorList>
            <person name="Currrie C."/>
            <person name="Chevrette M."/>
            <person name="Carlson C."/>
            <person name="Stubbendieck R."/>
            <person name="Wendt-Pienkowski E."/>
        </authorList>
    </citation>
    <scope>NUCLEOTIDE SEQUENCE [LARGE SCALE GENOMIC DNA]</scope>
    <source>
        <strain evidence="1 2">SID11342</strain>
    </source>
</reference>
<evidence type="ECO:0008006" key="3">
    <source>
        <dbReference type="Google" id="ProtNLM"/>
    </source>
</evidence>
<proteinExistence type="predicted"/>
<dbReference type="Proteomes" id="UP000471293">
    <property type="component" value="Unassembled WGS sequence"/>
</dbReference>
<accession>A0A6N9TU18</accession>
<dbReference type="RefSeq" id="WP_164342697.1">
    <property type="nucleotide sequence ID" value="NZ_JAAGLQ010000119.1"/>
</dbReference>
<evidence type="ECO:0000313" key="2">
    <source>
        <dbReference type="Proteomes" id="UP000471293"/>
    </source>
</evidence>
<evidence type="ECO:0000313" key="1">
    <source>
        <dbReference type="EMBL" id="NEA14991.1"/>
    </source>
</evidence>
<dbReference type="AlphaFoldDB" id="A0A6N9TU18"/>
<organism evidence="1 2">
    <name type="scientific">Streptomyces halstedii</name>
    <dbReference type="NCBI Taxonomy" id="1944"/>
    <lineage>
        <taxon>Bacteria</taxon>
        <taxon>Bacillati</taxon>
        <taxon>Actinomycetota</taxon>
        <taxon>Actinomycetes</taxon>
        <taxon>Kitasatosporales</taxon>
        <taxon>Streptomycetaceae</taxon>
        <taxon>Streptomyces</taxon>
    </lineage>
</organism>
<protein>
    <recommendedName>
        <fullName evidence="3">SMI1/KNR4 family protein</fullName>
    </recommendedName>
</protein>
<comment type="caution">
    <text evidence="1">The sequence shown here is derived from an EMBL/GenBank/DDBJ whole genome shotgun (WGS) entry which is preliminary data.</text>
</comment>
<dbReference type="EMBL" id="JAAGLQ010000119">
    <property type="protein sequence ID" value="NEA14991.1"/>
    <property type="molecule type" value="Genomic_DNA"/>
</dbReference>
<gene>
    <name evidence="1" type="ORF">G3I29_05510</name>
</gene>
<name>A0A6N9TU18_STRHA</name>